<feature type="region of interest" description="Disordered" evidence="1">
    <location>
        <begin position="19"/>
        <end position="39"/>
    </location>
</feature>
<keyword evidence="2" id="KW-0614">Plasmid</keyword>
<dbReference type="EMBL" id="MN823988">
    <property type="protein sequence ID" value="QIS35592.1"/>
    <property type="molecule type" value="Genomic_DNA"/>
</dbReference>
<geneLocation type="plasmid" evidence="2">
    <name>p14406-FII</name>
</geneLocation>
<sequence length="39" mass="4340">MIKPAIPLAVAYRDRRCRQRRGLKLPGQREPGVSPGKAP</sequence>
<dbReference type="AlphaFoldDB" id="A0A6H0A6Q2"/>
<name>A0A6H0A6Q2_ECOLX</name>
<evidence type="ECO:0000313" key="2">
    <source>
        <dbReference type="EMBL" id="QIS35592.1"/>
    </source>
</evidence>
<protein>
    <submittedName>
        <fullName evidence="2">Uncharacterized protein</fullName>
    </submittedName>
</protein>
<evidence type="ECO:0000256" key="1">
    <source>
        <dbReference type="SAM" id="MobiDB-lite"/>
    </source>
</evidence>
<organism evidence="2">
    <name type="scientific">Escherichia coli</name>
    <dbReference type="NCBI Taxonomy" id="562"/>
    <lineage>
        <taxon>Bacteria</taxon>
        <taxon>Pseudomonadati</taxon>
        <taxon>Pseudomonadota</taxon>
        <taxon>Gammaproteobacteria</taxon>
        <taxon>Enterobacterales</taxon>
        <taxon>Enterobacteriaceae</taxon>
        <taxon>Escherichia</taxon>
    </lineage>
</organism>
<proteinExistence type="predicted"/>
<reference evidence="2" key="1">
    <citation type="submission" date="2019-12" db="EMBL/GenBank/DDBJ databases">
        <title>Complete sequence of Tn6502.</title>
        <authorList>
            <person name="Zhou D."/>
        </authorList>
    </citation>
    <scope>NUCLEOTIDE SEQUENCE</scope>
    <source>
        <strain evidence="2">14406</strain>
        <plasmid evidence="2">p14406-FII</plasmid>
    </source>
</reference>
<accession>A0A6H0A6Q2</accession>